<feature type="domain" description="PDZ" evidence="1">
    <location>
        <begin position="1"/>
        <end position="41"/>
    </location>
</feature>
<dbReference type="OrthoDB" id="9774724at2"/>
<evidence type="ECO:0000313" key="2">
    <source>
        <dbReference type="EMBL" id="EFQ03673.1"/>
    </source>
</evidence>
<reference evidence="2 3" key="1">
    <citation type="submission" date="2010-08" db="EMBL/GenBank/DDBJ databases">
        <authorList>
            <person name="Weinstock G."/>
            <person name="Sodergren E."/>
            <person name="Clifton S."/>
            <person name="Fulton L."/>
            <person name="Fulton B."/>
            <person name="Courtney L."/>
            <person name="Fronick C."/>
            <person name="Harrison M."/>
            <person name="Strong C."/>
            <person name="Farmer C."/>
            <person name="Delahaunty K."/>
            <person name="Markovic C."/>
            <person name="Hall O."/>
            <person name="Minx P."/>
            <person name="Tomlinson C."/>
            <person name="Mitreva M."/>
            <person name="Hou S."/>
            <person name="Chen J."/>
            <person name="Wollam A."/>
            <person name="Pepin K.H."/>
            <person name="Johnson M."/>
            <person name="Bhonagiri V."/>
            <person name="Zhang X."/>
            <person name="Suruliraj S."/>
            <person name="Warren W."/>
            <person name="Chinwalla A."/>
            <person name="Mardis E.R."/>
            <person name="Wilson R.K."/>
        </authorList>
    </citation>
    <scope>NUCLEOTIDE SEQUENCE [LARGE SCALE GENOMIC DNA]</scope>
    <source>
        <strain evidence="2 3">F0359</strain>
    </source>
</reference>
<dbReference type="InterPro" id="IPR007549">
    <property type="entry name" value="DUF512"/>
</dbReference>
<sequence length="443" mass="50156">MEKQETKAVIAAIEEGSKAQRQGLHVGDTIVSVNGQKVEDLIDLNFALADEEVRLVVKEGDTLKECYFQKRFGEDIGITMESAVFDHIRQCHNNCIFCFIAQMPKGMRPSLYVKDDDYRMSFLTGSFITLSNMTEDDLRRIVQFHLSPLHVSVHTTNGELRKKMMRQEKTGDILERLRRLTDNDIDLYCQIVLVPGYNDGDEFTKTLTDLSGLGSNILGVAVVPLGTTKFRMDCEELQPVTPEIAADIIKRSRPFIDQGRKDGRGSFVYLADEFFLKASVPVPDNEYYDGYGQIEDGVGMLRFFEQEWHGWKGEVRKSYDKPLKLALFTGTLAYDFLKELIAEVSVENLIVHVIAVENHYFGTQINVAGLLTAQDMERAFKELDGTYDGLIVPGTALRKGEDIFLDDITLKEFSASVGVPVEVSEFAPQLKELLYHWPAQYDE</sequence>
<dbReference type="PROSITE" id="PS50106">
    <property type="entry name" value="PDZ"/>
    <property type="match status" value="1"/>
</dbReference>
<evidence type="ECO:0000259" key="1">
    <source>
        <dbReference type="PROSITE" id="PS50106"/>
    </source>
</evidence>
<dbReference type="Gene3D" id="2.30.42.10">
    <property type="match status" value="1"/>
</dbReference>
<dbReference type="STRING" id="706434.HMPREF9429_01618"/>
<dbReference type="InterPro" id="IPR036034">
    <property type="entry name" value="PDZ_sf"/>
</dbReference>
<accession>E2ZDB4</accession>
<dbReference type="Proteomes" id="UP000003195">
    <property type="component" value="Unassembled WGS sequence"/>
</dbReference>
<dbReference type="CDD" id="cd01335">
    <property type="entry name" value="Radical_SAM"/>
    <property type="match status" value="1"/>
</dbReference>
<name>E2ZDB4_9FIRM</name>
<proteinExistence type="predicted"/>
<dbReference type="Gene3D" id="3.20.20.70">
    <property type="entry name" value="Aldolase class I"/>
    <property type="match status" value="1"/>
</dbReference>
<dbReference type="AlphaFoldDB" id="E2ZDB4"/>
<dbReference type="InterPro" id="IPR041489">
    <property type="entry name" value="PDZ_6"/>
</dbReference>
<evidence type="ECO:0000313" key="3">
    <source>
        <dbReference type="Proteomes" id="UP000003195"/>
    </source>
</evidence>
<dbReference type="Pfam" id="PF17820">
    <property type="entry name" value="PDZ_6"/>
    <property type="match status" value="1"/>
</dbReference>
<dbReference type="InterPro" id="IPR045375">
    <property type="entry name" value="Put_radical_SAM-like_N"/>
</dbReference>
<dbReference type="InterPro" id="IPR013785">
    <property type="entry name" value="Aldolase_TIM"/>
</dbReference>
<dbReference type="SUPFAM" id="SSF50156">
    <property type="entry name" value="PDZ domain-like"/>
    <property type="match status" value="1"/>
</dbReference>
<gene>
    <name evidence="2" type="ORF">HMPREF9429_01618</name>
</gene>
<organism evidence="2 3">
    <name type="scientific">Megasphaera micronuciformis F0359</name>
    <dbReference type="NCBI Taxonomy" id="706434"/>
    <lineage>
        <taxon>Bacteria</taxon>
        <taxon>Bacillati</taxon>
        <taxon>Bacillota</taxon>
        <taxon>Negativicutes</taxon>
        <taxon>Veillonellales</taxon>
        <taxon>Veillonellaceae</taxon>
        <taxon>Megasphaera</taxon>
    </lineage>
</organism>
<dbReference type="InterPro" id="IPR001478">
    <property type="entry name" value="PDZ"/>
</dbReference>
<protein>
    <submittedName>
        <fullName evidence="2">Putative FeS-containing Cyanobacterial-specific oxidoreductase</fullName>
    </submittedName>
</protein>
<dbReference type="Pfam" id="PF04459">
    <property type="entry name" value="DUF512"/>
    <property type="match status" value="1"/>
</dbReference>
<dbReference type="SUPFAM" id="SSF102114">
    <property type="entry name" value="Radical SAM enzymes"/>
    <property type="match status" value="1"/>
</dbReference>
<dbReference type="EMBL" id="AECS01000039">
    <property type="protein sequence ID" value="EFQ03673.1"/>
    <property type="molecule type" value="Genomic_DNA"/>
</dbReference>
<dbReference type="Pfam" id="PF19238">
    <property type="entry name" value="Radical_SAM_2"/>
    <property type="match status" value="1"/>
</dbReference>
<dbReference type="InterPro" id="IPR058240">
    <property type="entry name" value="rSAM_sf"/>
</dbReference>
<dbReference type="eggNOG" id="COG1625">
    <property type="taxonomic scope" value="Bacteria"/>
</dbReference>
<comment type="caution">
    <text evidence="2">The sequence shown here is derived from an EMBL/GenBank/DDBJ whole genome shotgun (WGS) entry which is preliminary data.</text>
</comment>
<dbReference type="HOGENOM" id="CLU_037396_0_0_9"/>
<keyword evidence="3" id="KW-1185">Reference proteome</keyword>